<dbReference type="EMBL" id="SDOV01000001">
    <property type="protein sequence ID" value="KAH7645291.1"/>
    <property type="molecule type" value="Genomic_DNA"/>
</dbReference>
<name>A0A9D4SL01_DERFA</name>
<feature type="compositionally biased region" description="Low complexity" evidence="1">
    <location>
        <begin position="121"/>
        <end position="130"/>
    </location>
</feature>
<dbReference type="Proteomes" id="UP000828236">
    <property type="component" value="Unassembled WGS sequence"/>
</dbReference>
<dbReference type="OrthoDB" id="73788at2759"/>
<feature type="region of interest" description="Disordered" evidence="1">
    <location>
        <begin position="1"/>
        <end position="43"/>
    </location>
</feature>
<sequence length="383" mass="43778">MSESTIESSDNVLVDPNLNDETKIDQMNTNDAPEPSTSSSSFGGWFSNIVQQAKQTVSKTTMESIKRDLNELKDAVQNDTTNMMYSTASLVKNTFNEIGNTVTEIGSMGTNDGGNDEQQITSDNSKSNNKTPDDDDNDDNSNKTTTGLSFDMKSLNSWTDKFTETAKTTINLMKDTFVDSIFANEFYPVDELNDEPYVVIGDGQILPIDNWMDQLKQLQIDPNTYCREPAGPPDNFEQWLVKFNLINYQKQMEYLIENVLEISKFHKQLVPQTISDSDFWHRYFYNVYQLRERLAEEIREKHAKNSKQQHQQQQPQVDKNDKQSASSSSSISRSETGEWEKMNQNNNNNNNNNNNSTERNSQKEHSSSKCSSDDDDRGDWVKM</sequence>
<dbReference type="PROSITE" id="PS50858">
    <property type="entry name" value="BSD"/>
    <property type="match status" value="1"/>
</dbReference>
<dbReference type="SUPFAM" id="SSF140383">
    <property type="entry name" value="BSD domain-like"/>
    <property type="match status" value="1"/>
</dbReference>
<feature type="compositionally biased region" description="Low complexity" evidence="1">
    <location>
        <begin position="308"/>
        <end position="334"/>
    </location>
</feature>
<feature type="region of interest" description="Disordered" evidence="1">
    <location>
        <begin position="103"/>
        <end position="149"/>
    </location>
</feature>
<comment type="caution">
    <text evidence="3">The sequence shown here is derived from an EMBL/GenBank/DDBJ whole genome shotgun (WGS) entry which is preliminary data.</text>
</comment>
<evidence type="ECO:0000256" key="1">
    <source>
        <dbReference type="SAM" id="MobiDB-lite"/>
    </source>
</evidence>
<reference evidence="3" key="1">
    <citation type="submission" date="2020-06" db="EMBL/GenBank/DDBJ databases">
        <authorList>
            <person name="Ji K."/>
            <person name="Li J."/>
        </authorList>
    </citation>
    <scope>NUCLEOTIDE SEQUENCE</scope>
    <source>
        <strain evidence="3">JKM2019</strain>
        <tissue evidence="3">Whole body</tissue>
    </source>
</reference>
<feature type="compositionally biased region" description="Low complexity" evidence="1">
    <location>
        <begin position="343"/>
        <end position="355"/>
    </location>
</feature>
<dbReference type="AlphaFoldDB" id="A0A9D4SL01"/>
<accession>A0A9D4SL01</accession>
<dbReference type="Pfam" id="PF03909">
    <property type="entry name" value="BSD"/>
    <property type="match status" value="1"/>
</dbReference>
<organism evidence="3">
    <name type="scientific">Dermatophagoides farinae</name>
    <name type="common">American house dust mite</name>
    <dbReference type="NCBI Taxonomy" id="6954"/>
    <lineage>
        <taxon>Eukaryota</taxon>
        <taxon>Metazoa</taxon>
        <taxon>Ecdysozoa</taxon>
        <taxon>Arthropoda</taxon>
        <taxon>Chelicerata</taxon>
        <taxon>Arachnida</taxon>
        <taxon>Acari</taxon>
        <taxon>Acariformes</taxon>
        <taxon>Sarcoptiformes</taxon>
        <taxon>Astigmata</taxon>
        <taxon>Psoroptidia</taxon>
        <taxon>Analgoidea</taxon>
        <taxon>Pyroglyphidae</taxon>
        <taxon>Dermatophagoidinae</taxon>
        <taxon>Dermatophagoides</taxon>
    </lineage>
</organism>
<dbReference type="InterPro" id="IPR051494">
    <property type="entry name" value="BSD_domain-containing"/>
</dbReference>
<evidence type="ECO:0000313" key="3">
    <source>
        <dbReference type="EMBL" id="KAH7645291.1"/>
    </source>
</evidence>
<feature type="domain" description="BSD" evidence="2">
    <location>
        <begin position="239"/>
        <end position="291"/>
    </location>
</feature>
<dbReference type="GO" id="GO:0005737">
    <property type="term" value="C:cytoplasm"/>
    <property type="evidence" value="ECO:0007669"/>
    <property type="project" value="TreeGrafter"/>
</dbReference>
<dbReference type="PANTHER" id="PTHR16019">
    <property type="entry name" value="SYNAPSE-ASSOCIATED PROTEIN"/>
    <property type="match status" value="1"/>
</dbReference>
<dbReference type="InterPro" id="IPR005607">
    <property type="entry name" value="BSD_dom"/>
</dbReference>
<protein>
    <submittedName>
        <fullName evidence="3">Synapse-associated protein-like protein</fullName>
    </submittedName>
</protein>
<dbReference type="InterPro" id="IPR035925">
    <property type="entry name" value="BSD_dom_sf"/>
</dbReference>
<dbReference type="SMART" id="SM00751">
    <property type="entry name" value="BSD"/>
    <property type="match status" value="1"/>
</dbReference>
<reference evidence="3" key="2">
    <citation type="journal article" date="2021" name="World Allergy Organ. J.">
        <title>Chromosome-level assembly of Dermatophagoides farinae genome and transcriptome reveals two novel allergens Der f 37 and Der f 39.</title>
        <authorList>
            <person name="Chen J."/>
            <person name="Cai Z."/>
            <person name="Fan D."/>
            <person name="Hu J."/>
            <person name="Hou Y."/>
            <person name="He Y."/>
            <person name="Zhang Z."/>
            <person name="Zhao Z."/>
            <person name="Gao P."/>
            <person name="Hu W."/>
            <person name="Sun J."/>
            <person name="Li J."/>
            <person name="Ji K."/>
        </authorList>
    </citation>
    <scope>NUCLEOTIDE SEQUENCE</scope>
    <source>
        <strain evidence="3">JKM2019</strain>
    </source>
</reference>
<evidence type="ECO:0000259" key="2">
    <source>
        <dbReference type="PROSITE" id="PS50858"/>
    </source>
</evidence>
<dbReference type="Gene3D" id="1.10.3970.10">
    <property type="entry name" value="BSD domain"/>
    <property type="match status" value="1"/>
</dbReference>
<feature type="region of interest" description="Disordered" evidence="1">
    <location>
        <begin position="300"/>
        <end position="383"/>
    </location>
</feature>
<dbReference type="PANTHER" id="PTHR16019:SF5">
    <property type="entry name" value="BSD DOMAIN-CONTAINING PROTEIN 1"/>
    <property type="match status" value="1"/>
</dbReference>
<feature type="compositionally biased region" description="Polar residues" evidence="1">
    <location>
        <begin position="1"/>
        <end position="11"/>
    </location>
</feature>
<gene>
    <name evidence="3" type="ORF">HUG17_0829</name>
</gene>
<proteinExistence type="predicted"/>